<evidence type="ECO:0000313" key="1">
    <source>
        <dbReference type="EMBL" id="AET59330.1"/>
    </source>
</evidence>
<sequence length="53" mass="6202">MLIFKKSWLLYFKMKKEGLYTAWIKGNLPEIGDLIGWHLQQMPVCRKSVASFG</sequence>
<dbReference type="EMBL" id="CP003107">
    <property type="protein sequence ID" value="AET59330.1"/>
    <property type="molecule type" value="Genomic_DNA"/>
</dbReference>
<proteinExistence type="predicted"/>
<organism evidence="1 2">
    <name type="scientific">Paenibacillus terrae (strain HPL-003)</name>
    <dbReference type="NCBI Taxonomy" id="985665"/>
    <lineage>
        <taxon>Bacteria</taxon>
        <taxon>Bacillati</taxon>
        <taxon>Bacillota</taxon>
        <taxon>Bacilli</taxon>
        <taxon>Bacillales</taxon>
        <taxon>Paenibacillaceae</taxon>
        <taxon>Paenibacillus</taxon>
    </lineage>
</organism>
<reference key="2">
    <citation type="submission" date="2011-11" db="EMBL/GenBank/DDBJ databases">
        <authorList>
            <person name="Shin S.H."/>
            <person name="Kim S."/>
            <person name="Kim J.Y."/>
        </authorList>
    </citation>
    <scope>NUCLEOTIDE SEQUENCE</scope>
    <source>
        <strain>HPL-003</strain>
    </source>
</reference>
<dbReference type="Proteomes" id="UP000005876">
    <property type="component" value="Chromosome"/>
</dbReference>
<dbReference type="HOGENOM" id="CLU_3064322_0_0_9"/>
<gene>
    <name evidence="1" type="ordered locus">HPL003_12885</name>
</gene>
<accession>G7VWC9</accession>
<reference evidence="1 2" key="3">
    <citation type="journal article" date="2012" name="J. Bacteriol.">
        <title>Genome Sequence of Paenibacillus terrae HPL-003, a Xylanase-Producing Bacterium Isolated from Soil Found in Forest Residue.</title>
        <authorList>
            <person name="Shin S.H."/>
            <person name="Kim S."/>
            <person name="Kim J.Y."/>
            <person name="Song H.Y."/>
            <person name="Cho S.J."/>
            <person name="Kim D.R."/>
            <person name="Lee K.I."/>
            <person name="Lim H.K."/>
            <person name="Park N.J."/>
            <person name="Hwang I.T."/>
            <person name="Yang K.S."/>
        </authorList>
    </citation>
    <scope>NUCLEOTIDE SEQUENCE [LARGE SCALE GENOMIC DNA]</scope>
    <source>
        <strain evidence="1 2">HPL-003</strain>
    </source>
</reference>
<name>G7VWC9_PAETH</name>
<protein>
    <submittedName>
        <fullName evidence="1">Uncharacterized protein</fullName>
    </submittedName>
</protein>
<reference evidence="2" key="1">
    <citation type="submission" date="2011-11" db="EMBL/GenBank/DDBJ databases">
        <title>Complete sequence of Paenibacillus terrae HPL-003.</title>
        <authorList>
            <person name="Shin S.H."/>
            <person name="Kim S."/>
            <person name="Kim J.Y."/>
        </authorList>
    </citation>
    <scope>NUCLEOTIDE SEQUENCE [LARGE SCALE GENOMIC DNA]</scope>
    <source>
        <strain evidence="2">HPL-003</strain>
    </source>
</reference>
<dbReference type="KEGG" id="pta:HPL003_12885"/>
<dbReference type="AlphaFoldDB" id="G7VWC9"/>
<evidence type="ECO:0000313" key="2">
    <source>
        <dbReference type="Proteomes" id="UP000005876"/>
    </source>
</evidence>